<dbReference type="PRINTS" id="PR00455">
    <property type="entry name" value="HTHTETR"/>
</dbReference>
<dbReference type="Pfam" id="PF14246">
    <property type="entry name" value="TetR_C_7"/>
    <property type="match status" value="1"/>
</dbReference>
<feature type="compositionally biased region" description="Pro residues" evidence="3">
    <location>
        <begin position="1"/>
        <end position="15"/>
    </location>
</feature>
<dbReference type="RefSeq" id="WP_344758953.1">
    <property type="nucleotide sequence ID" value="NZ_BAAAZU010000004.1"/>
</dbReference>
<dbReference type="InterPro" id="IPR009057">
    <property type="entry name" value="Homeodomain-like_sf"/>
</dbReference>
<dbReference type="Pfam" id="PF00440">
    <property type="entry name" value="TetR_N"/>
    <property type="match status" value="1"/>
</dbReference>
<dbReference type="PROSITE" id="PS50977">
    <property type="entry name" value="HTH_TETR_2"/>
    <property type="match status" value="1"/>
</dbReference>
<dbReference type="Gene3D" id="1.10.357.10">
    <property type="entry name" value="Tetracycline Repressor, domain 2"/>
    <property type="match status" value="1"/>
</dbReference>
<evidence type="ECO:0000256" key="3">
    <source>
        <dbReference type="SAM" id="MobiDB-lite"/>
    </source>
</evidence>
<gene>
    <name evidence="5" type="ORF">GCM10022229_11050</name>
</gene>
<protein>
    <submittedName>
        <fullName evidence="5">TetR/AcrR family transcriptional regulator</fullName>
    </submittedName>
</protein>
<comment type="caution">
    <text evidence="5">The sequence shown here is derived from an EMBL/GenBank/DDBJ whole genome shotgun (WGS) entry which is preliminary data.</text>
</comment>
<proteinExistence type="predicted"/>
<feature type="DNA-binding region" description="H-T-H motif" evidence="2">
    <location>
        <begin position="55"/>
        <end position="74"/>
    </location>
</feature>
<evidence type="ECO:0000256" key="2">
    <source>
        <dbReference type="PROSITE-ProRule" id="PRU00335"/>
    </source>
</evidence>
<keyword evidence="1 2" id="KW-0238">DNA-binding</keyword>
<dbReference type="InterPro" id="IPR001647">
    <property type="entry name" value="HTH_TetR"/>
</dbReference>
<feature type="domain" description="HTH tetR-type" evidence="4">
    <location>
        <begin position="32"/>
        <end position="92"/>
    </location>
</feature>
<feature type="region of interest" description="Disordered" evidence="3">
    <location>
        <begin position="1"/>
        <end position="22"/>
    </location>
</feature>
<organism evidence="5 6">
    <name type="scientific">Luteimonas lutimaris</name>
    <dbReference type="NCBI Taxonomy" id="698645"/>
    <lineage>
        <taxon>Bacteria</taxon>
        <taxon>Pseudomonadati</taxon>
        <taxon>Pseudomonadota</taxon>
        <taxon>Gammaproteobacteria</taxon>
        <taxon>Lysobacterales</taxon>
        <taxon>Lysobacteraceae</taxon>
        <taxon>Luteimonas</taxon>
    </lineage>
</organism>
<dbReference type="InterPro" id="IPR039536">
    <property type="entry name" value="TetR_C_Proteobacteria"/>
</dbReference>
<evidence type="ECO:0000256" key="1">
    <source>
        <dbReference type="ARBA" id="ARBA00023125"/>
    </source>
</evidence>
<dbReference type="PANTHER" id="PTHR30055:SF146">
    <property type="entry name" value="HTH-TYPE TRANSCRIPTIONAL DUAL REGULATOR CECR"/>
    <property type="match status" value="1"/>
</dbReference>
<dbReference type="EMBL" id="BAAAZU010000004">
    <property type="protein sequence ID" value="GAA3919250.1"/>
    <property type="molecule type" value="Genomic_DNA"/>
</dbReference>
<name>A0ABP7MEL2_9GAMM</name>
<dbReference type="InterPro" id="IPR050109">
    <property type="entry name" value="HTH-type_TetR-like_transc_reg"/>
</dbReference>
<evidence type="ECO:0000313" key="6">
    <source>
        <dbReference type="Proteomes" id="UP001501727"/>
    </source>
</evidence>
<dbReference type="SUPFAM" id="SSF46689">
    <property type="entry name" value="Homeodomain-like"/>
    <property type="match status" value="1"/>
</dbReference>
<reference evidence="6" key="1">
    <citation type="journal article" date="2019" name="Int. J. Syst. Evol. Microbiol.">
        <title>The Global Catalogue of Microorganisms (GCM) 10K type strain sequencing project: providing services to taxonomists for standard genome sequencing and annotation.</title>
        <authorList>
            <consortium name="The Broad Institute Genomics Platform"/>
            <consortium name="The Broad Institute Genome Sequencing Center for Infectious Disease"/>
            <person name="Wu L."/>
            <person name="Ma J."/>
        </authorList>
    </citation>
    <scope>NUCLEOTIDE SEQUENCE [LARGE SCALE GENOMIC DNA]</scope>
    <source>
        <strain evidence="6">JCM 16916</strain>
    </source>
</reference>
<dbReference type="Proteomes" id="UP001501727">
    <property type="component" value="Unassembled WGS sequence"/>
</dbReference>
<dbReference type="InterPro" id="IPR036271">
    <property type="entry name" value="Tet_transcr_reg_TetR-rel_C_sf"/>
</dbReference>
<keyword evidence="6" id="KW-1185">Reference proteome</keyword>
<dbReference type="Gene3D" id="1.10.10.60">
    <property type="entry name" value="Homeodomain-like"/>
    <property type="match status" value="1"/>
</dbReference>
<accession>A0ABP7MEL2</accession>
<dbReference type="PANTHER" id="PTHR30055">
    <property type="entry name" value="HTH-TYPE TRANSCRIPTIONAL REGULATOR RUTR"/>
    <property type="match status" value="1"/>
</dbReference>
<dbReference type="SUPFAM" id="SSF48498">
    <property type="entry name" value="Tetracyclin repressor-like, C-terminal domain"/>
    <property type="match status" value="1"/>
</dbReference>
<evidence type="ECO:0000313" key="5">
    <source>
        <dbReference type="EMBL" id="GAA3919250.1"/>
    </source>
</evidence>
<evidence type="ECO:0000259" key="4">
    <source>
        <dbReference type="PROSITE" id="PS50977"/>
    </source>
</evidence>
<sequence length="227" mass="24847">MSKTPVPPSPSPRRTPAPFRTRPDVELCKRGELRTERFLDAATDAFIEKGYRRASLGEIVGRAGGSLSTLYRVFGDKEGLAHAIIERHMAVVTARLQDLSLSGLPPEAALLQVGESILEASVSRESLLLHRIVIGEGKDFPELRDWFFSHAVMPAQGILTDYLENEIAAGRLSLRAPAIASSQFFMMIFGELMIRVASGNLANPDITVAREEARAAVDLFLHGALPR</sequence>